<dbReference type="FunFam" id="3.30.40.10:FF:000069">
    <property type="entry name" value="E3 ubiquitin-protein ligase RNF115"/>
    <property type="match status" value="1"/>
</dbReference>
<dbReference type="PROSITE" id="PS50089">
    <property type="entry name" value="ZF_RING_2"/>
    <property type="match status" value="1"/>
</dbReference>
<dbReference type="Proteomes" id="UP001652626">
    <property type="component" value="Chromosome 14"/>
</dbReference>
<feature type="compositionally biased region" description="Low complexity" evidence="10">
    <location>
        <begin position="361"/>
        <end position="376"/>
    </location>
</feature>
<keyword evidence="12" id="KW-1185">Reference proteome</keyword>
<evidence type="ECO:0000256" key="2">
    <source>
        <dbReference type="ARBA" id="ARBA00004906"/>
    </source>
</evidence>
<dbReference type="GO" id="GO:0000209">
    <property type="term" value="P:protein polyubiquitination"/>
    <property type="evidence" value="ECO:0007669"/>
    <property type="project" value="UniProtKB-ARBA"/>
</dbReference>
<dbReference type="PANTHER" id="PTHR45931">
    <property type="entry name" value="SI:CH211-59O9.10"/>
    <property type="match status" value="1"/>
</dbReference>
<keyword evidence="6 9" id="KW-0863">Zinc-finger</keyword>
<reference evidence="13" key="1">
    <citation type="submission" date="2025-08" db="UniProtKB">
        <authorList>
            <consortium name="RefSeq"/>
        </authorList>
    </citation>
    <scope>IDENTIFICATION</scope>
    <source>
        <tissue evidence="13">Whole body</tissue>
    </source>
</reference>
<evidence type="ECO:0000256" key="1">
    <source>
        <dbReference type="ARBA" id="ARBA00000900"/>
    </source>
</evidence>
<feature type="compositionally biased region" description="Pro residues" evidence="10">
    <location>
        <begin position="267"/>
        <end position="281"/>
    </location>
</feature>
<sequence length="390" mass="41591">MADAIVERRPNTRFFCHRCLVEFEDVLQEFICPYCEGGFIEQLEEAEGIPLSGGDDYSDADMSNIEDMSNVDEMSNLDDSDEVHRSTPPMLNDLAFLMSGGRLRGIGTGTASTNSSAAGTGNNAGNGTNTTRRPTVMDELIWMVSGGRPPAGAMTAGAPFVLVGTPGDYVFGGEGLDAVVTQLLGQLEHSGPPPLPRERLAALPTEQVTAEQAAANTACSVCWENFQLGETTARLECEHVFHQSCITPWLQLHATCPICRRSLLPPGEPPAPPARPDPAAPAVPARSAATLNTARAANPQTQIRLAPRVVIRRATGPLSAVIRRFPSQTETWDSLNNTSTSGSSPTSSVTAGGIWAPQTRTTNSSGSNNSSTSLNSNDRDLQYNTDIDYD</sequence>
<organism evidence="12 13">
    <name type="scientific">Vanessa tameamea</name>
    <name type="common">Kamehameha butterfly</name>
    <dbReference type="NCBI Taxonomy" id="334116"/>
    <lineage>
        <taxon>Eukaryota</taxon>
        <taxon>Metazoa</taxon>
        <taxon>Ecdysozoa</taxon>
        <taxon>Arthropoda</taxon>
        <taxon>Hexapoda</taxon>
        <taxon>Insecta</taxon>
        <taxon>Pterygota</taxon>
        <taxon>Neoptera</taxon>
        <taxon>Endopterygota</taxon>
        <taxon>Lepidoptera</taxon>
        <taxon>Glossata</taxon>
        <taxon>Ditrysia</taxon>
        <taxon>Papilionoidea</taxon>
        <taxon>Nymphalidae</taxon>
        <taxon>Nymphalinae</taxon>
        <taxon>Vanessa</taxon>
    </lineage>
</organism>
<dbReference type="GO" id="GO:0061630">
    <property type="term" value="F:ubiquitin protein ligase activity"/>
    <property type="evidence" value="ECO:0007669"/>
    <property type="project" value="UniProtKB-EC"/>
</dbReference>
<feature type="domain" description="RING-type" evidence="11">
    <location>
        <begin position="219"/>
        <end position="260"/>
    </location>
</feature>
<dbReference type="PANTHER" id="PTHR45931:SF3">
    <property type="entry name" value="RING ZINC FINGER-CONTAINING PROTEIN"/>
    <property type="match status" value="1"/>
</dbReference>
<dbReference type="CTD" id="41080"/>
<dbReference type="AlphaFoldDB" id="A0A8B8IA22"/>
<dbReference type="GO" id="GO:0008270">
    <property type="term" value="F:zinc ion binding"/>
    <property type="evidence" value="ECO:0007669"/>
    <property type="project" value="UniProtKB-KW"/>
</dbReference>
<feature type="region of interest" description="Disordered" evidence="10">
    <location>
        <begin position="111"/>
        <end position="132"/>
    </location>
</feature>
<keyword evidence="7" id="KW-0833">Ubl conjugation pathway</keyword>
<feature type="compositionally biased region" description="Low complexity" evidence="10">
    <location>
        <begin position="111"/>
        <end position="131"/>
    </location>
</feature>
<dbReference type="Pfam" id="PF13639">
    <property type="entry name" value="zf-RING_2"/>
    <property type="match status" value="1"/>
</dbReference>
<dbReference type="GO" id="GO:0006511">
    <property type="term" value="P:ubiquitin-dependent protein catabolic process"/>
    <property type="evidence" value="ECO:0007669"/>
    <property type="project" value="TreeGrafter"/>
</dbReference>
<dbReference type="OMA" id="DERSADN"/>
<dbReference type="SMART" id="SM00184">
    <property type="entry name" value="RING"/>
    <property type="match status" value="1"/>
</dbReference>
<gene>
    <name evidence="13" type="primary">LOC113398562</name>
</gene>
<dbReference type="SUPFAM" id="SSF57850">
    <property type="entry name" value="RING/U-box"/>
    <property type="match status" value="1"/>
</dbReference>
<evidence type="ECO:0000256" key="7">
    <source>
        <dbReference type="ARBA" id="ARBA00022786"/>
    </source>
</evidence>
<comment type="pathway">
    <text evidence="2">Protein modification; protein ubiquitination.</text>
</comment>
<dbReference type="Gene3D" id="3.30.40.10">
    <property type="entry name" value="Zinc/RING finger domain, C3HC4 (zinc finger)"/>
    <property type="match status" value="1"/>
</dbReference>
<dbReference type="EC" id="2.3.2.27" evidence="3"/>
<dbReference type="GO" id="GO:0005634">
    <property type="term" value="C:nucleus"/>
    <property type="evidence" value="ECO:0007669"/>
    <property type="project" value="TreeGrafter"/>
</dbReference>
<evidence type="ECO:0000259" key="11">
    <source>
        <dbReference type="PROSITE" id="PS50089"/>
    </source>
</evidence>
<evidence type="ECO:0000256" key="8">
    <source>
        <dbReference type="ARBA" id="ARBA00022833"/>
    </source>
</evidence>
<dbReference type="OrthoDB" id="8062037at2759"/>
<comment type="catalytic activity">
    <reaction evidence="1">
        <text>S-ubiquitinyl-[E2 ubiquitin-conjugating enzyme]-L-cysteine + [acceptor protein]-L-lysine = [E2 ubiquitin-conjugating enzyme]-L-cysteine + N(6)-ubiquitinyl-[acceptor protein]-L-lysine.</text>
        <dbReference type="EC" id="2.3.2.27"/>
    </reaction>
</comment>
<keyword evidence="4" id="KW-0808">Transferase</keyword>
<evidence type="ECO:0000256" key="6">
    <source>
        <dbReference type="ARBA" id="ARBA00022771"/>
    </source>
</evidence>
<dbReference type="InterPro" id="IPR013083">
    <property type="entry name" value="Znf_RING/FYVE/PHD"/>
</dbReference>
<feature type="region of interest" description="Disordered" evidence="10">
    <location>
        <begin position="331"/>
        <end position="390"/>
    </location>
</feature>
<dbReference type="InterPro" id="IPR001841">
    <property type="entry name" value="Znf_RING"/>
</dbReference>
<evidence type="ECO:0000256" key="3">
    <source>
        <dbReference type="ARBA" id="ARBA00012483"/>
    </source>
</evidence>
<accession>A0A8B8IA22</accession>
<evidence type="ECO:0000256" key="9">
    <source>
        <dbReference type="PROSITE-ProRule" id="PRU00175"/>
    </source>
</evidence>
<feature type="compositionally biased region" description="Low complexity" evidence="10">
    <location>
        <begin position="338"/>
        <end position="350"/>
    </location>
</feature>
<keyword evidence="8" id="KW-0862">Zinc</keyword>
<dbReference type="RefSeq" id="XP_026493137.1">
    <property type="nucleotide sequence ID" value="XM_026637352.2"/>
</dbReference>
<evidence type="ECO:0000256" key="10">
    <source>
        <dbReference type="SAM" id="MobiDB-lite"/>
    </source>
</evidence>
<proteinExistence type="predicted"/>
<feature type="region of interest" description="Disordered" evidence="10">
    <location>
        <begin position="267"/>
        <end position="287"/>
    </location>
</feature>
<protein>
    <recommendedName>
        <fullName evidence="3">RING-type E3 ubiquitin transferase</fullName>
        <ecNumber evidence="3">2.3.2.27</ecNumber>
    </recommendedName>
</protein>
<dbReference type="InterPro" id="IPR051834">
    <property type="entry name" value="RING_finger_E3_ligase"/>
</dbReference>
<evidence type="ECO:0000256" key="5">
    <source>
        <dbReference type="ARBA" id="ARBA00022723"/>
    </source>
</evidence>
<evidence type="ECO:0000313" key="13">
    <source>
        <dbReference type="RefSeq" id="XP_026493137.1"/>
    </source>
</evidence>
<dbReference type="GeneID" id="113398562"/>
<keyword evidence="5" id="KW-0479">Metal-binding</keyword>
<evidence type="ECO:0000313" key="12">
    <source>
        <dbReference type="Proteomes" id="UP001652626"/>
    </source>
</evidence>
<evidence type="ECO:0000256" key="4">
    <source>
        <dbReference type="ARBA" id="ARBA00022679"/>
    </source>
</evidence>
<name>A0A8B8IA22_VANTA</name>